<reference evidence="2 3" key="1">
    <citation type="submission" date="2020-10" db="EMBL/GenBank/DDBJ databases">
        <title>Phylogeny of dyella-like bacteria.</title>
        <authorList>
            <person name="Fu J."/>
        </authorList>
    </citation>
    <scope>NUCLEOTIDE SEQUENCE [LARGE SCALE GENOMIC DNA]</scope>
    <source>
        <strain evidence="2 3">THG-B117</strain>
    </source>
</reference>
<name>A0ABS2JXC3_9GAMM</name>
<dbReference type="Pfam" id="PF01425">
    <property type="entry name" value="Amidase"/>
    <property type="match status" value="1"/>
</dbReference>
<dbReference type="PANTHER" id="PTHR11895">
    <property type="entry name" value="TRANSAMIDASE"/>
    <property type="match status" value="1"/>
</dbReference>
<gene>
    <name evidence="2" type="ORF">ISP20_17575</name>
</gene>
<sequence length="491" mass="51307">MNDTTAATDISSRPAQAGASDLTMLGLAQAAAAISRGEVTSEAYTSALLQQARTQTELNSFISVDEAGVLAAARDADKARAAGSAAPLLGVPIGVKDSYLTKGLATSLGIGGLRHFVPEEDADAVRAIKNAGALVLGKNNLVEMSFGLTGSNGDFGQVKNPHAHDRVTGGSSSGSAASVGAGIVPASLGGDTVGSIRVPASLVGVVGFKPTTGRWPRTGVAPISHTLDTTGAFARSVEDIALLDQIVTGERDRASFKGGPDLTGIRLAYAPRQFLDLIDPEVEARFHESLRQLRHAGAELIEVDLGDDYGALIHSATWGIFFHETMGAVSEFVRHHQIPTTFDQIYQALKPELRDVWGHMVLPSGGGAISHEAYQTALTVSRPEIQRRLDQVFVAQGAAAILQPTTPSTAPLIDQQTNFTIAGKDVTYLALATNTVSASSVGLPGINLPMGLSSDRLPIGLELDAPLRSDRALLDLARRIEAILGAQTATF</sequence>
<dbReference type="SUPFAM" id="SSF75304">
    <property type="entry name" value="Amidase signature (AS) enzymes"/>
    <property type="match status" value="1"/>
</dbReference>
<dbReference type="Proteomes" id="UP001430065">
    <property type="component" value="Unassembled WGS sequence"/>
</dbReference>
<proteinExistence type="predicted"/>
<evidence type="ECO:0000259" key="1">
    <source>
        <dbReference type="Pfam" id="PF01425"/>
    </source>
</evidence>
<dbReference type="EMBL" id="JADIKC010000008">
    <property type="protein sequence ID" value="MBM7122980.1"/>
    <property type="molecule type" value="Genomic_DNA"/>
</dbReference>
<organism evidence="2 3">
    <name type="scientific">Dyella kyungheensis</name>
    <dbReference type="NCBI Taxonomy" id="1242174"/>
    <lineage>
        <taxon>Bacteria</taxon>
        <taxon>Pseudomonadati</taxon>
        <taxon>Pseudomonadota</taxon>
        <taxon>Gammaproteobacteria</taxon>
        <taxon>Lysobacterales</taxon>
        <taxon>Rhodanobacteraceae</taxon>
        <taxon>Dyella</taxon>
    </lineage>
</organism>
<evidence type="ECO:0000313" key="2">
    <source>
        <dbReference type="EMBL" id="MBM7122980.1"/>
    </source>
</evidence>
<dbReference type="Gene3D" id="3.90.1300.10">
    <property type="entry name" value="Amidase signature (AS) domain"/>
    <property type="match status" value="1"/>
</dbReference>
<keyword evidence="3" id="KW-1185">Reference proteome</keyword>
<accession>A0ABS2JXC3</accession>
<comment type="caution">
    <text evidence="2">The sequence shown here is derived from an EMBL/GenBank/DDBJ whole genome shotgun (WGS) entry which is preliminary data.</text>
</comment>
<protein>
    <submittedName>
        <fullName evidence="2">Amidase</fullName>
    </submittedName>
</protein>
<dbReference type="InterPro" id="IPR036928">
    <property type="entry name" value="AS_sf"/>
</dbReference>
<evidence type="ECO:0000313" key="3">
    <source>
        <dbReference type="Proteomes" id="UP001430065"/>
    </source>
</evidence>
<feature type="domain" description="Amidase" evidence="1">
    <location>
        <begin position="45"/>
        <end position="474"/>
    </location>
</feature>
<dbReference type="InterPro" id="IPR000120">
    <property type="entry name" value="Amidase"/>
</dbReference>
<dbReference type="RefSeq" id="WP_204637433.1">
    <property type="nucleotide sequence ID" value="NZ_JADIKC010000008.1"/>
</dbReference>
<dbReference type="InterPro" id="IPR023631">
    <property type="entry name" value="Amidase_dom"/>
</dbReference>
<dbReference type="PANTHER" id="PTHR11895:SF151">
    <property type="entry name" value="GLUTAMYL-TRNA(GLN) AMIDOTRANSFERASE SUBUNIT A"/>
    <property type="match status" value="1"/>
</dbReference>